<sequence length="172" mass="19283">MFEQLSLSLDFALWRDFKWIFVIADLPYPILGADFLHCFSLLVDVCQQHLLDSSMQLSVPGCPAFTPVVSPVSFSAVSDDTYHSLLNSFPDFTDLTFNVVDPVHSMGHFIDTNGPPVFTCPHCLSPDKLKAVKAEFDYMLQLQLIHPSTSPWFSPLHLVPKGKTDIHPVGDY</sequence>
<evidence type="ECO:0000313" key="2">
    <source>
        <dbReference type="RefSeq" id="XP_029639519.1"/>
    </source>
</evidence>
<reference evidence="2" key="1">
    <citation type="submission" date="2025-08" db="UniProtKB">
        <authorList>
            <consortium name="RefSeq"/>
        </authorList>
    </citation>
    <scope>IDENTIFICATION</scope>
</reference>
<dbReference type="AlphaFoldDB" id="A0A6P7SML3"/>
<dbReference type="Gene3D" id="3.10.10.10">
    <property type="entry name" value="HIV Type 1 Reverse Transcriptase, subunit A, domain 1"/>
    <property type="match status" value="1"/>
</dbReference>
<evidence type="ECO:0000313" key="1">
    <source>
        <dbReference type="Proteomes" id="UP000515154"/>
    </source>
</evidence>
<organism evidence="1 2">
    <name type="scientific">Octopus sinensis</name>
    <name type="common">East Asian common octopus</name>
    <dbReference type="NCBI Taxonomy" id="2607531"/>
    <lineage>
        <taxon>Eukaryota</taxon>
        <taxon>Metazoa</taxon>
        <taxon>Spiralia</taxon>
        <taxon>Lophotrochozoa</taxon>
        <taxon>Mollusca</taxon>
        <taxon>Cephalopoda</taxon>
        <taxon>Coleoidea</taxon>
        <taxon>Octopodiformes</taxon>
        <taxon>Octopoda</taxon>
        <taxon>Incirrata</taxon>
        <taxon>Octopodidae</taxon>
        <taxon>Octopus</taxon>
    </lineage>
</organism>
<proteinExistence type="predicted"/>
<dbReference type="InterPro" id="IPR043502">
    <property type="entry name" value="DNA/RNA_pol_sf"/>
</dbReference>
<dbReference type="RefSeq" id="XP_029639519.1">
    <property type="nucleotide sequence ID" value="XM_029783659.1"/>
</dbReference>
<dbReference type="SUPFAM" id="SSF56672">
    <property type="entry name" value="DNA/RNA polymerases"/>
    <property type="match status" value="1"/>
</dbReference>
<name>A0A6P7SML3_9MOLL</name>
<accession>A0A6P7SML3</accession>
<protein>
    <submittedName>
        <fullName evidence="2">Uncharacterized protein LOC115214461</fullName>
    </submittedName>
</protein>
<gene>
    <name evidence="2" type="primary">LOC115214461</name>
</gene>
<dbReference type="KEGG" id="osn:115214461"/>
<dbReference type="Proteomes" id="UP000515154">
    <property type="component" value="Linkage group LG7"/>
</dbReference>
<keyword evidence="1" id="KW-1185">Reference proteome</keyword>